<evidence type="ECO:0000313" key="2">
    <source>
        <dbReference type="Proteomes" id="UP000265120"/>
    </source>
</evidence>
<proteinExistence type="predicted"/>
<sequence>MLLSFSTPSIGEISGLMESFLSEPYVSSLLKCLSQNPDLAAQMLLSHPLFSDRPQLQQMRQQLPVFLQQVSPVAERIQYAELRSFVGTADTEAPALLPVFGNTSTSIVSDLTSNSVLTDQSGNCPHVVTVTEQQQQFVHQMLMALSKADDGVLQSDKKLFHCMFVLYNPFKERKVWTLTVLHTGFRYRFYSKYVLFGTE</sequence>
<organism evidence="1 2">
    <name type="scientific">Cynoglossus semilaevis</name>
    <name type="common">Tongue sole</name>
    <dbReference type="NCBI Taxonomy" id="244447"/>
    <lineage>
        <taxon>Eukaryota</taxon>
        <taxon>Metazoa</taxon>
        <taxon>Chordata</taxon>
        <taxon>Craniata</taxon>
        <taxon>Vertebrata</taxon>
        <taxon>Euteleostomi</taxon>
        <taxon>Actinopterygii</taxon>
        <taxon>Neopterygii</taxon>
        <taxon>Teleostei</taxon>
        <taxon>Neoteleostei</taxon>
        <taxon>Acanthomorphata</taxon>
        <taxon>Carangaria</taxon>
        <taxon>Pleuronectiformes</taxon>
        <taxon>Pleuronectoidei</taxon>
        <taxon>Cynoglossidae</taxon>
        <taxon>Cynoglossinae</taxon>
        <taxon>Cynoglossus</taxon>
    </lineage>
</organism>
<dbReference type="AlphaFoldDB" id="A0A3P8W0W8"/>
<dbReference type="STRING" id="244447.ENSCSEP00000018225"/>
<reference evidence="1" key="3">
    <citation type="submission" date="2025-09" db="UniProtKB">
        <authorList>
            <consortium name="Ensembl"/>
        </authorList>
    </citation>
    <scope>IDENTIFICATION</scope>
</reference>
<dbReference type="Ensembl" id="ENSCSET00000018450.1">
    <property type="protein sequence ID" value="ENSCSEP00000018225.1"/>
    <property type="gene ID" value="ENSCSEG00000011692.1"/>
</dbReference>
<reference evidence="1" key="2">
    <citation type="submission" date="2025-08" db="UniProtKB">
        <authorList>
            <consortium name="Ensembl"/>
        </authorList>
    </citation>
    <scope>IDENTIFICATION</scope>
</reference>
<reference evidence="1 2" key="1">
    <citation type="journal article" date="2014" name="Nat. Genet.">
        <title>Whole-genome sequence of a flatfish provides insights into ZW sex chromosome evolution and adaptation to a benthic lifestyle.</title>
        <authorList>
            <person name="Chen S."/>
            <person name="Zhang G."/>
            <person name="Shao C."/>
            <person name="Huang Q."/>
            <person name="Liu G."/>
            <person name="Zhang P."/>
            <person name="Song W."/>
            <person name="An N."/>
            <person name="Chalopin D."/>
            <person name="Volff J.N."/>
            <person name="Hong Y."/>
            <person name="Li Q."/>
            <person name="Sha Z."/>
            <person name="Zhou H."/>
            <person name="Xie M."/>
            <person name="Yu Q."/>
            <person name="Liu Y."/>
            <person name="Xiang H."/>
            <person name="Wang N."/>
            <person name="Wu K."/>
            <person name="Yang C."/>
            <person name="Zhou Q."/>
            <person name="Liao X."/>
            <person name="Yang L."/>
            <person name="Hu Q."/>
            <person name="Zhang J."/>
            <person name="Meng L."/>
            <person name="Jin L."/>
            <person name="Tian Y."/>
            <person name="Lian J."/>
            <person name="Yang J."/>
            <person name="Miao G."/>
            <person name="Liu S."/>
            <person name="Liang Z."/>
            <person name="Yan F."/>
            <person name="Li Y."/>
            <person name="Sun B."/>
            <person name="Zhang H."/>
            <person name="Zhang J."/>
            <person name="Zhu Y."/>
            <person name="Du M."/>
            <person name="Zhao Y."/>
            <person name="Schartl M."/>
            <person name="Tang Q."/>
            <person name="Wang J."/>
        </authorList>
    </citation>
    <scope>NUCLEOTIDE SEQUENCE</scope>
</reference>
<keyword evidence="2" id="KW-1185">Reference proteome</keyword>
<name>A0A3P8W0W8_CYNSE</name>
<dbReference type="InParanoid" id="A0A3P8W0W8"/>
<dbReference type="Proteomes" id="UP000265120">
    <property type="component" value="Chromosome W"/>
</dbReference>
<protein>
    <submittedName>
        <fullName evidence="1">Uncharacterized protein</fullName>
    </submittedName>
</protein>
<accession>A0A3P8W0W8</accession>
<evidence type="ECO:0000313" key="1">
    <source>
        <dbReference type="Ensembl" id="ENSCSEP00000018225.1"/>
    </source>
</evidence>